<evidence type="ECO:0000256" key="2">
    <source>
        <dbReference type="ARBA" id="ARBA00001946"/>
    </source>
</evidence>
<reference evidence="11" key="1">
    <citation type="submission" date="2018-05" db="EMBL/GenBank/DDBJ databases">
        <authorList>
            <person name="Lanie J.A."/>
            <person name="Ng W.-L."/>
            <person name="Kazmierczak K.M."/>
            <person name="Andrzejewski T.M."/>
            <person name="Davidsen T.M."/>
            <person name="Wayne K.J."/>
            <person name="Tettelin H."/>
            <person name="Glass J.I."/>
            <person name="Rusch D."/>
            <person name="Podicherti R."/>
            <person name="Tsui H.-C.T."/>
            <person name="Winkler M.E."/>
        </authorList>
    </citation>
    <scope>NUCLEOTIDE SEQUENCE</scope>
</reference>
<dbReference type="HAMAP" id="MF_00162">
    <property type="entry name" value="GSH_S"/>
    <property type="match status" value="1"/>
</dbReference>
<dbReference type="InterPro" id="IPR004218">
    <property type="entry name" value="GSHS_ATP-bd"/>
</dbReference>
<protein>
    <recommendedName>
        <fullName evidence="10">ATP-grasp domain-containing protein</fullName>
    </recommendedName>
</protein>
<evidence type="ECO:0000259" key="10">
    <source>
        <dbReference type="PROSITE" id="PS50975"/>
    </source>
</evidence>
<organism evidence="11">
    <name type="scientific">marine metagenome</name>
    <dbReference type="NCBI Taxonomy" id="408172"/>
    <lineage>
        <taxon>unclassified sequences</taxon>
        <taxon>metagenomes</taxon>
        <taxon>ecological metagenomes</taxon>
    </lineage>
</organism>
<keyword evidence="4" id="KW-0317">Glutathione biosynthesis</keyword>
<evidence type="ECO:0000256" key="3">
    <source>
        <dbReference type="ARBA" id="ARBA00022598"/>
    </source>
</evidence>
<evidence type="ECO:0000256" key="5">
    <source>
        <dbReference type="ARBA" id="ARBA00022723"/>
    </source>
</evidence>
<gene>
    <name evidence="11" type="ORF">METZ01_LOCUS47497</name>
</gene>
<dbReference type="InterPro" id="IPR011761">
    <property type="entry name" value="ATP-grasp"/>
</dbReference>
<keyword evidence="6" id="KW-0547">Nucleotide-binding</keyword>
<dbReference type="InterPro" id="IPR004215">
    <property type="entry name" value="GSHS_N"/>
</dbReference>
<dbReference type="GO" id="GO:0046872">
    <property type="term" value="F:metal ion binding"/>
    <property type="evidence" value="ECO:0007669"/>
    <property type="project" value="UniProtKB-KW"/>
</dbReference>
<dbReference type="GO" id="GO:0005524">
    <property type="term" value="F:ATP binding"/>
    <property type="evidence" value="ECO:0007669"/>
    <property type="project" value="UniProtKB-KW"/>
</dbReference>
<keyword evidence="8" id="KW-0460">Magnesium</keyword>
<dbReference type="Pfam" id="PF02955">
    <property type="entry name" value="GSH-S_ATP"/>
    <property type="match status" value="1"/>
</dbReference>
<dbReference type="InterPro" id="IPR006284">
    <property type="entry name" value="Glut_synth_pro"/>
</dbReference>
<dbReference type="GO" id="GO:0004363">
    <property type="term" value="F:glutathione synthase activity"/>
    <property type="evidence" value="ECO:0007669"/>
    <property type="project" value="InterPro"/>
</dbReference>
<dbReference type="Gene3D" id="3.40.50.20">
    <property type="match status" value="1"/>
</dbReference>
<keyword evidence="7" id="KW-0067">ATP-binding</keyword>
<dbReference type="NCBIfam" id="TIGR01380">
    <property type="entry name" value="glut_syn"/>
    <property type="match status" value="1"/>
</dbReference>
<dbReference type="SUPFAM" id="SSF56059">
    <property type="entry name" value="Glutathione synthetase ATP-binding domain-like"/>
    <property type="match status" value="1"/>
</dbReference>
<keyword evidence="5" id="KW-0479">Metal-binding</keyword>
<name>A0A381S0F2_9ZZZZ</name>
<accession>A0A381S0F2</accession>
<dbReference type="PANTHER" id="PTHR21621:SF4">
    <property type="entry name" value="GLUTATHIONE SYNTHETASE"/>
    <property type="match status" value="1"/>
</dbReference>
<dbReference type="Gene3D" id="3.30.470.20">
    <property type="entry name" value="ATP-grasp fold, B domain"/>
    <property type="match status" value="1"/>
</dbReference>
<proteinExistence type="inferred from homology"/>
<evidence type="ECO:0000256" key="4">
    <source>
        <dbReference type="ARBA" id="ARBA00022684"/>
    </source>
</evidence>
<dbReference type="NCBIfam" id="NF003573">
    <property type="entry name" value="PRK05246.1"/>
    <property type="match status" value="1"/>
</dbReference>
<evidence type="ECO:0000256" key="6">
    <source>
        <dbReference type="ARBA" id="ARBA00022741"/>
    </source>
</evidence>
<evidence type="ECO:0000313" key="11">
    <source>
        <dbReference type="EMBL" id="SUZ94643.1"/>
    </source>
</evidence>
<dbReference type="SUPFAM" id="SSF52440">
    <property type="entry name" value="PreATP-grasp domain"/>
    <property type="match status" value="1"/>
</dbReference>
<dbReference type="Gene3D" id="3.30.1490.20">
    <property type="entry name" value="ATP-grasp fold, A domain"/>
    <property type="match status" value="1"/>
</dbReference>
<dbReference type="PANTHER" id="PTHR21621">
    <property type="entry name" value="RIBOSOMAL PROTEIN S6 MODIFICATION PROTEIN"/>
    <property type="match status" value="1"/>
</dbReference>
<sequence>MKFGVVMDPIGSISFKKDSTLSILLEAQSRGHHLVYMEPSSLFLKEDGPHALSQKLKVKDDPENWFKLSENTITSLADLDLIIMRQDPPFDANYIYNTYVLEAAEREGVVVVNKPSSLRDCNEKVFATEFPQCCTPFLVTSNQELLRGFIDEHLDTVVKPLDGMGGSSIFRVRSLDPNVAVILENMTDNGFTKVMIQKYIPEITEGDKRILLIDGSPMGGAVARVPAEGELRGNLAAGANAVAKSLTSKDRWICDQVGPRLKELGLTLVGLDVIGDYLTEINVTSPTCFREYKNLCDIDVSSDLLDCLEGKISK</sequence>
<dbReference type="FunFam" id="3.40.50.20:FF:000009">
    <property type="entry name" value="Glutathione synthetase"/>
    <property type="match status" value="1"/>
</dbReference>
<evidence type="ECO:0000256" key="8">
    <source>
        <dbReference type="ARBA" id="ARBA00022842"/>
    </source>
</evidence>
<keyword evidence="3" id="KW-0436">Ligase</keyword>
<comment type="cofactor">
    <cofactor evidence="2">
        <name>Mg(2+)</name>
        <dbReference type="ChEBI" id="CHEBI:18420"/>
    </cofactor>
</comment>
<dbReference type="PROSITE" id="PS50975">
    <property type="entry name" value="ATP_GRASP"/>
    <property type="match status" value="1"/>
</dbReference>
<dbReference type="GO" id="GO:0005737">
    <property type="term" value="C:cytoplasm"/>
    <property type="evidence" value="ECO:0007669"/>
    <property type="project" value="TreeGrafter"/>
</dbReference>
<evidence type="ECO:0000256" key="1">
    <source>
        <dbReference type="ARBA" id="ARBA00001936"/>
    </source>
</evidence>
<feature type="domain" description="ATP-grasp" evidence="10">
    <location>
        <begin position="124"/>
        <end position="309"/>
    </location>
</feature>
<dbReference type="InterPro" id="IPR013815">
    <property type="entry name" value="ATP_grasp_subdomain_1"/>
</dbReference>
<evidence type="ECO:0000256" key="9">
    <source>
        <dbReference type="ARBA" id="ARBA00023211"/>
    </source>
</evidence>
<keyword evidence="9" id="KW-0464">Manganese</keyword>
<dbReference type="InterPro" id="IPR016185">
    <property type="entry name" value="PreATP-grasp_dom_sf"/>
</dbReference>
<dbReference type="EMBL" id="UINC01002253">
    <property type="protein sequence ID" value="SUZ94643.1"/>
    <property type="molecule type" value="Genomic_DNA"/>
</dbReference>
<dbReference type="Pfam" id="PF02951">
    <property type="entry name" value="GSH-S_N"/>
    <property type="match status" value="1"/>
</dbReference>
<dbReference type="AlphaFoldDB" id="A0A381S0F2"/>
<evidence type="ECO:0000256" key="7">
    <source>
        <dbReference type="ARBA" id="ARBA00022840"/>
    </source>
</evidence>
<comment type="cofactor">
    <cofactor evidence="1">
        <name>Mn(2+)</name>
        <dbReference type="ChEBI" id="CHEBI:29035"/>
    </cofactor>
</comment>